<reference evidence="1" key="1">
    <citation type="submission" date="2014-09" db="EMBL/GenBank/DDBJ databases">
        <authorList>
            <person name="Magalhaes I.L.F."/>
            <person name="Oliveira U."/>
            <person name="Santos F.R."/>
            <person name="Vidigal T.H.D.A."/>
            <person name="Brescovit A.D."/>
            <person name="Santos A.J."/>
        </authorList>
    </citation>
    <scope>NUCLEOTIDE SEQUENCE</scope>
    <source>
        <tissue evidence="1">Shoot tissue taken approximately 20 cm above the soil surface</tissue>
    </source>
</reference>
<protein>
    <submittedName>
        <fullName evidence="1">Uncharacterized protein</fullName>
    </submittedName>
</protein>
<evidence type="ECO:0000313" key="1">
    <source>
        <dbReference type="EMBL" id="JAD25675.1"/>
    </source>
</evidence>
<accession>A0A0A8YK62</accession>
<organism evidence="1">
    <name type="scientific">Arundo donax</name>
    <name type="common">Giant reed</name>
    <name type="synonym">Donax arundinaceus</name>
    <dbReference type="NCBI Taxonomy" id="35708"/>
    <lineage>
        <taxon>Eukaryota</taxon>
        <taxon>Viridiplantae</taxon>
        <taxon>Streptophyta</taxon>
        <taxon>Embryophyta</taxon>
        <taxon>Tracheophyta</taxon>
        <taxon>Spermatophyta</taxon>
        <taxon>Magnoliopsida</taxon>
        <taxon>Liliopsida</taxon>
        <taxon>Poales</taxon>
        <taxon>Poaceae</taxon>
        <taxon>PACMAD clade</taxon>
        <taxon>Arundinoideae</taxon>
        <taxon>Arundineae</taxon>
        <taxon>Arundo</taxon>
    </lineage>
</organism>
<sequence>MVRRRCWRGSTVRIVTPYRRCSDLRVAGGDAPPPRTTAPNLLLRRLLITLRWKLWRRAAIWQRAELHGRAALAANKIEFGVTV</sequence>
<reference evidence="1" key="2">
    <citation type="journal article" date="2015" name="Data Brief">
        <title>Shoot transcriptome of the giant reed, Arundo donax.</title>
        <authorList>
            <person name="Barrero R.A."/>
            <person name="Guerrero F.D."/>
            <person name="Moolhuijzen P."/>
            <person name="Goolsby J.A."/>
            <person name="Tidwell J."/>
            <person name="Bellgard S.E."/>
            <person name="Bellgard M.I."/>
        </authorList>
    </citation>
    <scope>NUCLEOTIDE SEQUENCE</scope>
    <source>
        <tissue evidence="1">Shoot tissue taken approximately 20 cm above the soil surface</tissue>
    </source>
</reference>
<name>A0A0A8YK62_ARUDO</name>
<dbReference type="EMBL" id="GBRH01272220">
    <property type="protein sequence ID" value="JAD25675.1"/>
    <property type="molecule type" value="Transcribed_RNA"/>
</dbReference>
<dbReference type="AlphaFoldDB" id="A0A0A8YK62"/>
<proteinExistence type="predicted"/>